<reference evidence="1 2" key="1">
    <citation type="submission" date="2018-03" db="EMBL/GenBank/DDBJ databases">
        <title>Genomic Encyclopedia of Archaeal and Bacterial Type Strains, Phase II (KMG-II): from individual species to whole genera.</title>
        <authorList>
            <person name="Goeker M."/>
        </authorList>
    </citation>
    <scope>NUCLEOTIDE SEQUENCE [LARGE SCALE GENOMIC DNA]</scope>
    <source>
        <strain evidence="1 2">DSM 45601</strain>
    </source>
</reference>
<dbReference type="RefSeq" id="WP_106239823.1">
    <property type="nucleotide sequence ID" value="NZ_PVZC01000001.1"/>
</dbReference>
<evidence type="ECO:0000313" key="1">
    <source>
        <dbReference type="EMBL" id="PRY02375.1"/>
    </source>
</evidence>
<organism evidence="1 2">
    <name type="scientific">Allonocardiopsis opalescens</name>
    <dbReference type="NCBI Taxonomy" id="1144618"/>
    <lineage>
        <taxon>Bacteria</taxon>
        <taxon>Bacillati</taxon>
        <taxon>Actinomycetota</taxon>
        <taxon>Actinomycetes</taxon>
        <taxon>Streptosporangiales</taxon>
        <taxon>Allonocardiopsis</taxon>
    </lineage>
</organism>
<evidence type="ECO:0000313" key="2">
    <source>
        <dbReference type="Proteomes" id="UP000237846"/>
    </source>
</evidence>
<accession>A0A2T0QEQ4</accession>
<name>A0A2T0QEQ4_9ACTN</name>
<protein>
    <submittedName>
        <fullName evidence="1">Putative dehydrogenase</fullName>
    </submittedName>
</protein>
<comment type="caution">
    <text evidence="1">The sequence shown here is derived from an EMBL/GenBank/DDBJ whole genome shotgun (WGS) entry which is preliminary data.</text>
</comment>
<keyword evidence="2" id="KW-1185">Reference proteome</keyword>
<dbReference type="EMBL" id="PVZC01000001">
    <property type="protein sequence ID" value="PRY02375.1"/>
    <property type="molecule type" value="Genomic_DNA"/>
</dbReference>
<proteinExistence type="predicted"/>
<dbReference type="OrthoDB" id="4327503at2"/>
<dbReference type="SUPFAM" id="SSF51735">
    <property type="entry name" value="NAD(P)-binding Rossmann-fold domains"/>
    <property type="match status" value="1"/>
</dbReference>
<dbReference type="AlphaFoldDB" id="A0A2T0QEQ4"/>
<dbReference type="InterPro" id="IPR036291">
    <property type="entry name" value="NAD(P)-bd_dom_sf"/>
</dbReference>
<dbReference type="Proteomes" id="UP000237846">
    <property type="component" value="Unassembled WGS sequence"/>
</dbReference>
<gene>
    <name evidence="1" type="ORF">CLV72_101977</name>
</gene>
<dbReference type="Gene3D" id="3.40.50.720">
    <property type="entry name" value="NAD(P)-binding Rossmann-like Domain"/>
    <property type="match status" value="1"/>
</dbReference>
<sequence length="342" mass="36799">MLHSFVVGLGRSGAGLHLPSLAKARAAEPHLFAPGPVLGHDPLRPPTAAPGLLAAYSLEEAARRLPPHRTVVHLCTPPHLRAGLLARLGGLGYRMVIVEKPLALDLVGLAAVARVRRRFGLDLTVTTQWLESALTRRLRAAVDGRAHGPLRAIRVAQHKPRFTRGGAGTDRHPTAFDVELPHALAVVLTLAGGARLAAAALDDLVTDRARLPRLGGARLRLHHRSGVRTELHSDLGSPVRERRIVLEFDRAVLTGHYPCSDADHTAQLRIDAEGREPVRSVFPDDSLPAFVRAAYARYLHAPLTPGTLPVQVDVVRLLTEAKALCASPPTGAERREEVAGAR</sequence>